<evidence type="ECO:0000259" key="4">
    <source>
        <dbReference type="Pfam" id="PF08212"/>
    </source>
</evidence>
<dbReference type="PROSITE" id="PS51257">
    <property type="entry name" value="PROKAR_LIPOPROTEIN"/>
    <property type="match status" value="1"/>
</dbReference>
<proteinExistence type="inferred from homology"/>
<dbReference type="PANTHER" id="PTHR10612:SF34">
    <property type="entry name" value="APOLIPOPROTEIN D"/>
    <property type="match status" value="1"/>
</dbReference>
<dbReference type="CDD" id="cd19438">
    <property type="entry name" value="lipocalin_Blc-like"/>
    <property type="match status" value="1"/>
</dbReference>
<keyword evidence="2" id="KW-0472">Membrane</keyword>
<evidence type="ECO:0000256" key="3">
    <source>
        <dbReference type="PIRSR" id="PIRSR036893-52"/>
    </source>
</evidence>
<comment type="similarity">
    <text evidence="1 2">Belongs to the calycin superfamily. Lipocalin family.</text>
</comment>
<dbReference type="InterPro" id="IPR047202">
    <property type="entry name" value="Lipocalin_Blc-like_dom"/>
</dbReference>
<evidence type="ECO:0000313" key="6">
    <source>
        <dbReference type="Proteomes" id="UP000215188"/>
    </source>
</evidence>
<dbReference type="SUPFAM" id="SSF50814">
    <property type="entry name" value="Lipocalins"/>
    <property type="match status" value="1"/>
</dbReference>
<dbReference type="PRINTS" id="PR01171">
    <property type="entry name" value="BCTLIPOCALIN"/>
</dbReference>
<comment type="caution">
    <text evidence="5">The sequence shown here is derived from an EMBL/GenBank/DDBJ whole genome shotgun (WGS) entry which is preliminary data.</text>
</comment>
<keyword evidence="2" id="KW-0732">Signal</keyword>
<gene>
    <name evidence="5" type="ORF">AOC33_07765</name>
</gene>
<evidence type="ECO:0000256" key="1">
    <source>
        <dbReference type="ARBA" id="ARBA00006889"/>
    </source>
</evidence>
<feature type="lipid moiety-binding region" description="N-palmitoyl cysteine" evidence="3">
    <location>
        <position position="22"/>
    </location>
</feature>
<keyword evidence="3" id="KW-0564">Palmitate</keyword>
<dbReference type="GO" id="GO:0009279">
    <property type="term" value="C:cell outer membrane"/>
    <property type="evidence" value="ECO:0007669"/>
    <property type="project" value="UniProtKB-SubCell"/>
</dbReference>
<dbReference type="EMBL" id="NJGG01000002">
    <property type="protein sequence ID" value="OXL15184.1"/>
    <property type="molecule type" value="Genomic_DNA"/>
</dbReference>
<dbReference type="InterPro" id="IPR000566">
    <property type="entry name" value="Lipocln_cytosolic_FA-bd_dom"/>
</dbReference>
<dbReference type="Gene3D" id="2.40.128.20">
    <property type="match status" value="1"/>
</dbReference>
<keyword evidence="6" id="KW-1185">Reference proteome</keyword>
<keyword evidence="2" id="KW-0998">Cell outer membrane</keyword>
<dbReference type="AlphaFoldDB" id="A0A229FTB8"/>
<keyword evidence="2" id="KW-0446">Lipid-binding</keyword>
<dbReference type="InterPro" id="IPR002446">
    <property type="entry name" value="Lipocalin_bac"/>
</dbReference>
<organism evidence="5 6">
    <name type="scientific">Polynucleobacter cosmopolitanus</name>
    <dbReference type="NCBI Taxonomy" id="351345"/>
    <lineage>
        <taxon>Bacteria</taxon>
        <taxon>Pseudomonadati</taxon>
        <taxon>Pseudomonadota</taxon>
        <taxon>Betaproteobacteria</taxon>
        <taxon>Burkholderiales</taxon>
        <taxon>Burkholderiaceae</taxon>
        <taxon>Polynucleobacter</taxon>
    </lineage>
</organism>
<sequence length="182" mass="20576">MMRKYIYIIFASIATAFILSACANQAVYRQSSSPLTSVSSVDLNRYLGTWYEIYRLPNWFEGTDCVTVSAQYGLRDDGNISVLNTCLKKDGPKVANGIAKVVSGSNNSQLKVSFFRPFYGDYWVIDLAEDYSWVLVGEPAGKYFWILARQKQLDPKLEEALLVKAEKLGYQRKDLIKPSNSL</sequence>
<dbReference type="InterPro" id="IPR022271">
    <property type="entry name" value="Lipocalin_ApoD"/>
</dbReference>
<comment type="function">
    <text evidence="2">Involved in the storage or transport of lipids necessary for membrane maintenance under stressful conditions. Displays a binding preference for lysophospholipids.</text>
</comment>
<feature type="lipid moiety-binding region" description="S-diacylglycerol cysteine" evidence="3">
    <location>
        <position position="22"/>
    </location>
</feature>
<accession>A0A229FTB8</accession>
<dbReference type="GO" id="GO:0006950">
    <property type="term" value="P:response to stress"/>
    <property type="evidence" value="ECO:0007669"/>
    <property type="project" value="UniProtKB-ARBA"/>
</dbReference>
<keyword evidence="2 3" id="KW-0449">Lipoprotein</keyword>
<reference evidence="5 6" key="1">
    <citation type="submission" date="2017-06" db="EMBL/GenBank/DDBJ databases">
        <title>Reclassification of a Polynucleobacter cosmopolitanus strain isolated from tropical Lake Victoria as Polynucleobacter victoriensis comb. nov.</title>
        <authorList>
            <person name="Hahn M.W."/>
        </authorList>
    </citation>
    <scope>NUCLEOTIDE SEQUENCE [LARGE SCALE GENOMIC DNA]</scope>
    <source>
        <strain evidence="5 6">MWH-MoIso2</strain>
    </source>
</reference>
<feature type="chain" id="PRO_5013435323" description="Outer membrane lipoprotein Blc" evidence="2">
    <location>
        <begin position="24"/>
        <end position="182"/>
    </location>
</feature>
<dbReference type="Proteomes" id="UP000215188">
    <property type="component" value="Unassembled WGS sequence"/>
</dbReference>
<dbReference type="PANTHER" id="PTHR10612">
    <property type="entry name" value="APOLIPOPROTEIN D"/>
    <property type="match status" value="1"/>
</dbReference>
<dbReference type="InterPro" id="IPR012674">
    <property type="entry name" value="Calycin"/>
</dbReference>
<dbReference type="PIRSF" id="PIRSF036893">
    <property type="entry name" value="Lipocalin_ApoD"/>
    <property type="match status" value="1"/>
</dbReference>
<feature type="signal peptide" evidence="2">
    <location>
        <begin position="1"/>
        <end position="23"/>
    </location>
</feature>
<name>A0A229FTB8_9BURK</name>
<protein>
    <recommendedName>
        <fullName evidence="2">Outer membrane lipoprotein Blc</fullName>
    </recommendedName>
</protein>
<comment type="subcellular location">
    <subcellularLocation>
        <location evidence="2">Cell outer membrane</location>
    </subcellularLocation>
</comment>
<dbReference type="Pfam" id="PF08212">
    <property type="entry name" value="Lipocalin_2"/>
    <property type="match status" value="1"/>
</dbReference>
<evidence type="ECO:0000256" key="2">
    <source>
        <dbReference type="PIRNR" id="PIRNR036893"/>
    </source>
</evidence>
<comment type="subunit">
    <text evidence="2">Homodimer.</text>
</comment>
<dbReference type="GO" id="GO:0008289">
    <property type="term" value="F:lipid binding"/>
    <property type="evidence" value="ECO:0007669"/>
    <property type="project" value="UniProtKB-UniRule"/>
</dbReference>
<dbReference type="RefSeq" id="WP_089516414.1">
    <property type="nucleotide sequence ID" value="NZ_NJGG01000002.1"/>
</dbReference>
<dbReference type="InterPro" id="IPR022272">
    <property type="entry name" value="Lipocalin_CS"/>
</dbReference>
<dbReference type="PROSITE" id="PS00213">
    <property type="entry name" value="LIPOCALIN"/>
    <property type="match status" value="1"/>
</dbReference>
<feature type="domain" description="Lipocalin/cytosolic fatty-acid binding" evidence="4">
    <location>
        <begin position="41"/>
        <end position="178"/>
    </location>
</feature>
<dbReference type="OrthoDB" id="9793905at2"/>
<evidence type="ECO:0000313" key="5">
    <source>
        <dbReference type="EMBL" id="OXL15184.1"/>
    </source>
</evidence>